<dbReference type="HOGENOM" id="CLU_096796_0_0_6"/>
<organism evidence="3 4">
    <name type="scientific">Pseudoalteromonas piratica</name>
    <dbReference type="NCBI Taxonomy" id="1348114"/>
    <lineage>
        <taxon>Bacteria</taxon>
        <taxon>Pseudomonadati</taxon>
        <taxon>Pseudomonadota</taxon>
        <taxon>Gammaproteobacteria</taxon>
        <taxon>Alteromonadales</taxon>
        <taxon>Pseudoalteromonadaceae</taxon>
        <taxon>Pseudoalteromonas</taxon>
    </lineage>
</organism>
<dbReference type="InterPro" id="IPR023361">
    <property type="entry name" value="DUF1285_beta_roll_sf"/>
</dbReference>
<sequence length="163" mass="18939">MDLSELTKQIETIVAPFESWQPTSCGEIDIKIKANGDWYFNGSKIDRINMVKLFAQVLTKENNQYYLKTPIEKMRISVEDAPFLISHWYEKEGYIICSDNLERKYILGSNHLLELHNDVPYLQLHHGVLAKVTRNVFYQWAEIASEKNGRFAICSGDQDFFIG</sequence>
<dbReference type="Pfam" id="PF06938">
    <property type="entry name" value="DUF1285_N"/>
    <property type="match status" value="1"/>
</dbReference>
<name>A0A0A7EBJ7_9GAMM</name>
<dbReference type="EMBL" id="CP009888">
    <property type="protein sequence ID" value="AIY63995.1"/>
    <property type="molecule type" value="Genomic_DNA"/>
</dbReference>
<keyword evidence="4" id="KW-1185">Reference proteome</keyword>
<dbReference type="InterPro" id="IPR048342">
    <property type="entry name" value="DUF1285_C"/>
</dbReference>
<evidence type="ECO:0000259" key="1">
    <source>
        <dbReference type="Pfam" id="PF06938"/>
    </source>
</evidence>
<dbReference type="Gene3D" id="2.30.270.10">
    <property type="entry name" value="duf1285 protein"/>
    <property type="match status" value="1"/>
</dbReference>
<gene>
    <name evidence="3" type="ORF">OM33_01630</name>
</gene>
<dbReference type="KEGG" id="pseo:OM33_01630"/>
<proteinExistence type="predicted"/>
<evidence type="ECO:0008006" key="5">
    <source>
        <dbReference type="Google" id="ProtNLM"/>
    </source>
</evidence>
<feature type="domain" description="DUF1285" evidence="1">
    <location>
        <begin position="15"/>
        <end position="81"/>
    </location>
</feature>
<dbReference type="OrthoDB" id="3078366at2"/>
<dbReference type="InterPro" id="IPR048341">
    <property type="entry name" value="DUF1285_N"/>
</dbReference>
<dbReference type="AlphaFoldDB" id="A0A0A7EBJ7"/>
<dbReference type="Proteomes" id="UP000030341">
    <property type="component" value="Chromosome 1"/>
</dbReference>
<evidence type="ECO:0000259" key="2">
    <source>
        <dbReference type="Pfam" id="PF21028"/>
    </source>
</evidence>
<evidence type="ECO:0000313" key="4">
    <source>
        <dbReference type="Proteomes" id="UP000030341"/>
    </source>
</evidence>
<dbReference type="Gene3D" id="3.10.540.10">
    <property type="entry name" value="duf1285 like domain"/>
    <property type="match status" value="1"/>
</dbReference>
<reference evidence="3 4" key="1">
    <citation type="submission" date="2014-11" db="EMBL/GenBank/DDBJ databases">
        <title>Complete Genome Sequence of Pseudoalteromonas sp. Strain OCN003 Isolated from Kaneohe Bay, Oahu, Hawaii.</title>
        <authorList>
            <person name="Beurmann S."/>
            <person name="Videau P."/>
            <person name="Ushijima B."/>
            <person name="Smith A.M."/>
            <person name="Aeby G.S."/>
            <person name="Callahan S.M."/>
            <person name="Belcaid M."/>
        </authorList>
    </citation>
    <scope>NUCLEOTIDE SEQUENCE [LARGE SCALE GENOMIC DNA]</scope>
    <source>
        <strain evidence="3 4">OCN003</strain>
    </source>
</reference>
<dbReference type="RefSeq" id="WP_038637868.1">
    <property type="nucleotide sequence ID" value="NZ_CP009888.1"/>
</dbReference>
<feature type="domain" description="DUF1285" evidence="2">
    <location>
        <begin position="90"/>
        <end position="160"/>
    </location>
</feature>
<accession>A0A0A7EBJ7</accession>
<evidence type="ECO:0000313" key="3">
    <source>
        <dbReference type="EMBL" id="AIY63995.1"/>
    </source>
</evidence>
<dbReference type="Pfam" id="PF21028">
    <property type="entry name" value="DUF1285_C"/>
    <property type="match status" value="1"/>
</dbReference>
<dbReference type="eggNOG" id="COG3816">
    <property type="taxonomic scope" value="Bacteria"/>
</dbReference>
<protein>
    <recommendedName>
        <fullName evidence="5">DUF1285 domain-containing protein</fullName>
    </recommendedName>
</protein>
<dbReference type="STRING" id="1348114.OM33_01630"/>